<dbReference type="OrthoDB" id="20134at2759"/>
<comment type="caution">
    <text evidence="2">The sequence shown here is derived from an EMBL/GenBank/DDBJ whole genome shotgun (WGS) entry which is preliminary data.</text>
</comment>
<gene>
    <name evidence="2" type="ORF">EYF80_056679</name>
</gene>
<dbReference type="Proteomes" id="UP000314294">
    <property type="component" value="Unassembled WGS sequence"/>
</dbReference>
<reference evidence="2 3" key="1">
    <citation type="submission" date="2019-03" db="EMBL/GenBank/DDBJ databases">
        <title>First draft genome of Liparis tanakae, snailfish: a comprehensive survey of snailfish specific genes.</title>
        <authorList>
            <person name="Kim W."/>
            <person name="Song I."/>
            <person name="Jeong J.-H."/>
            <person name="Kim D."/>
            <person name="Kim S."/>
            <person name="Ryu S."/>
            <person name="Song J.Y."/>
            <person name="Lee S.K."/>
        </authorList>
    </citation>
    <scope>NUCLEOTIDE SEQUENCE [LARGE SCALE GENOMIC DNA]</scope>
    <source>
        <tissue evidence="2">Muscle</tissue>
    </source>
</reference>
<organism evidence="2 3">
    <name type="scientific">Liparis tanakae</name>
    <name type="common">Tanaka's snailfish</name>
    <dbReference type="NCBI Taxonomy" id="230148"/>
    <lineage>
        <taxon>Eukaryota</taxon>
        <taxon>Metazoa</taxon>
        <taxon>Chordata</taxon>
        <taxon>Craniata</taxon>
        <taxon>Vertebrata</taxon>
        <taxon>Euteleostomi</taxon>
        <taxon>Actinopterygii</taxon>
        <taxon>Neopterygii</taxon>
        <taxon>Teleostei</taxon>
        <taxon>Neoteleostei</taxon>
        <taxon>Acanthomorphata</taxon>
        <taxon>Eupercaria</taxon>
        <taxon>Perciformes</taxon>
        <taxon>Cottioidei</taxon>
        <taxon>Cottales</taxon>
        <taxon>Liparidae</taxon>
        <taxon>Liparis</taxon>
    </lineage>
</organism>
<protein>
    <submittedName>
        <fullName evidence="2">Uncharacterized protein</fullName>
    </submittedName>
</protein>
<keyword evidence="3" id="KW-1185">Reference proteome</keyword>
<accession>A0A4Z2EW79</accession>
<evidence type="ECO:0000313" key="2">
    <source>
        <dbReference type="EMBL" id="TNN33157.1"/>
    </source>
</evidence>
<proteinExistence type="predicted"/>
<dbReference type="EMBL" id="SRLO01002338">
    <property type="protein sequence ID" value="TNN33157.1"/>
    <property type="molecule type" value="Genomic_DNA"/>
</dbReference>
<name>A0A4Z2EW79_9TELE</name>
<evidence type="ECO:0000313" key="3">
    <source>
        <dbReference type="Proteomes" id="UP000314294"/>
    </source>
</evidence>
<sequence>MAQFNEAYSLKVLQPSGDIQRQTNPDAPRQEQITVQQLLQTSEKKPEPIFSQKKSSMRARLDTALLRAR</sequence>
<evidence type="ECO:0000256" key="1">
    <source>
        <dbReference type="SAM" id="MobiDB-lite"/>
    </source>
</evidence>
<dbReference type="AlphaFoldDB" id="A0A4Z2EW79"/>
<feature type="region of interest" description="Disordered" evidence="1">
    <location>
        <begin position="38"/>
        <end position="69"/>
    </location>
</feature>